<dbReference type="Proteomes" id="UP000000305">
    <property type="component" value="Unassembled WGS sequence"/>
</dbReference>
<sequence>MIISENMYYHLKKPSIRYLQYIQVNINNLRWIVRIYHNLKKDDSQSWESFNSHLEIGSHVDICNATEVVENRKLGTHLGAATWRWLPMLDKMVDTVMSRDSDSRIIPREEDAVREWLASDRIYHIMRDHPNHCTSFVLAGMWGVKLSQDRPQIAGLFQKILNMEHKD</sequence>
<dbReference type="KEGG" id="dpx:DAPPUDRAFT_335530"/>
<evidence type="ECO:0000313" key="2">
    <source>
        <dbReference type="Proteomes" id="UP000000305"/>
    </source>
</evidence>
<dbReference type="OrthoDB" id="204305at2759"/>
<keyword evidence="2" id="KW-1185">Reference proteome</keyword>
<gene>
    <name evidence="1" type="ORF">DAPPUDRAFT_335530</name>
</gene>
<name>E9HXZ7_DAPPU</name>
<reference evidence="1 2" key="1">
    <citation type="journal article" date="2011" name="Science">
        <title>The ecoresponsive genome of Daphnia pulex.</title>
        <authorList>
            <person name="Colbourne J.K."/>
            <person name="Pfrender M.E."/>
            <person name="Gilbert D."/>
            <person name="Thomas W.K."/>
            <person name="Tucker A."/>
            <person name="Oakley T.H."/>
            <person name="Tokishita S."/>
            <person name="Aerts A."/>
            <person name="Arnold G.J."/>
            <person name="Basu M.K."/>
            <person name="Bauer D.J."/>
            <person name="Caceres C.E."/>
            <person name="Carmel L."/>
            <person name="Casola C."/>
            <person name="Choi J.H."/>
            <person name="Detter J.C."/>
            <person name="Dong Q."/>
            <person name="Dusheyko S."/>
            <person name="Eads B.D."/>
            <person name="Frohlich T."/>
            <person name="Geiler-Samerotte K.A."/>
            <person name="Gerlach D."/>
            <person name="Hatcher P."/>
            <person name="Jogdeo S."/>
            <person name="Krijgsveld J."/>
            <person name="Kriventseva E.V."/>
            <person name="Kultz D."/>
            <person name="Laforsch C."/>
            <person name="Lindquist E."/>
            <person name="Lopez J."/>
            <person name="Manak J.R."/>
            <person name="Muller J."/>
            <person name="Pangilinan J."/>
            <person name="Patwardhan R.P."/>
            <person name="Pitluck S."/>
            <person name="Pritham E.J."/>
            <person name="Rechtsteiner A."/>
            <person name="Rho M."/>
            <person name="Rogozin I.B."/>
            <person name="Sakarya O."/>
            <person name="Salamov A."/>
            <person name="Schaack S."/>
            <person name="Shapiro H."/>
            <person name="Shiga Y."/>
            <person name="Skalitzky C."/>
            <person name="Smith Z."/>
            <person name="Souvorov A."/>
            <person name="Sung W."/>
            <person name="Tang Z."/>
            <person name="Tsuchiya D."/>
            <person name="Tu H."/>
            <person name="Vos H."/>
            <person name="Wang M."/>
            <person name="Wolf Y.I."/>
            <person name="Yamagata H."/>
            <person name="Yamada T."/>
            <person name="Ye Y."/>
            <person name="Shaw J.R."/>
            <person name="Andrews J."/>
            <person name="Crease T.J."/>
            <person name="Tang H."/>
            <person name="Lucas S.M."/>
            <person name="Robertson H.M."/>
            <person name="Bork P."/>
            <person name="Koonin E.V."/>
            <person name="Zdobnov E.M."/>
            <person name="Grigoriev I.V."/>
            <person name="Lynch M."/>
            <person name="Boore J.L."/>
        </authorList>
    </citation>
    <scope>NUCLEOTIDE SEQUENCE [LARGE SCALE GENOMIC DNA]</scope>
</reference>
<dbReference type="HOGENOM" id="CLU_1645449_0_0_1"/>
<organism evidence="1 2">
    <name type="scientific">Daphnia pulex</name>
    <name type="common">Water flea</name>
    <dbReference type="NCBI Taxonomy" id="6669"/>
    <lineage>
        <taxon>Eukaryota</taxon>
        <taxon>Metazoa</taxon>
        <taxon>Ecdysozoa</taxon>
        <taxon>Arthropoda</taxon>
        <taxon>Crustacea</taxon>
        <taxon>Branchiopoda</taxon>
        <taxon>Diplostraca</taxon>
        <taxon>Cladocera</taxon>
        <taxon>Anomopoda</taxon>
        <taxon>Daphniidae</taxon>
        <taxon>Daphnia</taxon>
    </lineage>
</organism>
<dbReference type="eggNOG" id="ENOG502RXVF">
    <property type="taxonomic scope" value="Eukaryota"/>
</dbReference>
<dbReference type="AlphaFoldDB" id="E9HXZ7"/>
<dbReference type="InParanoid" id="E9HXZ7"/>
<proteinExistence type="predicted"/>
<dbReference type="EMBL" id="GL733092">
    <property type="protein sequence ID" value="EFX63383.1"/>
    <property type="molecule type" value="Genomic_DNA"/>
</dbReference>
<dbReference type="PhylomeDB" id="E9HXZ7"/>
<protein>
    <submittedName>
        <fullName evidence="1">Uncharacterized protein</fullName>
    </submittedName>
</protein>
<evidence type="ECO:0000313" key="1">
    <source>
        <dbReference type="EMBL" id="EFX63383.1"/>
    </source>
</evidence>
<accession>E9HXZ7</accession>